<dbReference type="InterPro" id="IPR036388">
    <property type="entry name" value="WH-like_DNA-bd_sf"/>
</dbReference>
<dbReference type="InterPro" id="IPR036390">
    <property type="entry name" value="WH_DNA-bd_sf"/>
</dbReference>
<dbReference type="PROSITE" id="PS01332">
    <property type="entry name" value="HTH_RRF2_1"/>
    <property type="match status" value="1"/>
</dbReference>
<proteinExistence type="predicted"/>
<dbReference type="NCBIfam" id="TIGR00738">
    <property type="entry name" value="rrf2_super"/>
    <property type="match status" value="1"/>
</dbReference>
<keyword evidence="3" id="KW-1185">Reference proteome</keyword>
<reference evidence="2 3" key="1">
    <citation type="submission" date="2017-04" db="EMBL/GenBank/DDBJ databases">
        <title>In vitro and in silico characterization of Lactobacillus paraplantarum D2-1, a starter culture for soymilk fermentation.</title>
        <authorList>
            <person name="Endo A."/>
            <person name="Sasaki F."/>
            <person name="Maeno S."/>
            <person name="Kanesaki Y."/>
            <person name="Kubota E."/>
            <person name="Torres G.A."/>
            <person name="Tomita S."/>
            <person name="Nakagawa J."/>
        </authorList>
    </citation>
    <scope>NUCLEOTIDE SEQUENCE [LARGE SCALE GENOMIC DNA]</scope>
    <source>
        <strain evidence="2 3">D2-1</strain>
    </source>
</reference>
<dbReference type="EMBL" id="CP032744">
    <property type="protein sequence ID" value="AYJ38028.1"/>
    <property type="molecule type" value="Genomic_DNA"/>
</dbReference>
<dbReference type="InterPro" id="IPR000944">
    <property type="entry name" value="Tscrpt_reg_Rrf2"/>
</dbReference>
<evidence type="ECO:0000313" key="1">
    <source>
        <dbReference type="EMBL" id="AYJ38028.1"/>
    </source>
</evidence>
<dbReference type="eggNOG" id="COG1959">
    <property type="taxonomic scope" value="Bacteria"/>
</dbReference>
<dbReference type="PROSITE" id="PS51197">
    <property type="entry name" value="HTH_RRF2_2"/>
    <property type="match status" value="1"/>
</dbReference>
<dbReference type="Pfam" id="PF02082">
    <property type="entry name" value="Rrf2"/>
    <property type="match status" value="1"/>
</dbReference>
<dbReference type="PANTHER" id="PTHR33221">
    <property type="entry name" value="WINGED HELIX-TURN-HELIX TRANSCRIPTIONAL REGULATOR, RRF2 FAMILY"/>
    <property type="match status" value="1"/>
</dbReference>
<name>A0A098R492_9LACO</name>
<organism evidence="1 4">
    <name type="scientific">Lactiplantibacillus paraplantarum</name>
    <dbReference type="NCBI Taxonomy" id="60520"/>
    <lineage>
        <taxon>Bacteria</taxon>
        <taxon>Bacillati</taxon>
        <taxon>Bacillota</taxon>
        <taxon>Bacilli</taxon>
        <taxon>Lactobacillales</taxon>
        <taxon>Lactobacillaceae</taxon>
        <taxon>Lactiplantibacillus</taxon>
    </lineage>
</organism>
<dbReference type="RefSeq" id="WP_021732420.1">
    <property type="nucleotide sequence ID" value="NZ_AVAI01000154.1"/>
</dbReference>
<dbReference type="AlphaFoldDB" id="A0A098R492"/>
<evidence type="ECO:0000313" key="4">
    <source>
        <dbReference type="Proteomes" id="UP000277896"/>
    </source>
</evidence>
<gene>
    <name evidence="1" type="ORF">LP667_03930</name>
    <name evidence="2" type="ORF">LPPLD21_01611</name>
</gene>
<dbReference type="InterPro" id="IPR030489">
    <property type="entry name" value="TR_Rrf2-type_CS"/>
</dbReference>
<evidence type="ECO:0000313" key="3">
    <source>
        <dbReference type="Proteomes" id="UP000236162"/>
    </source>
</evidence>
<dbReference type="PANTHER" id="PTHR33221:SF9">
    <property type="entry name" value="RRF2 FAMILY PROTEIN"/>
    <property type="match status" value="1"/>
</dbReference>
<dbReference type="GO" id="GO:0005829">
    <property type="term" value="C:cytosol"/>
    <property type="evidence" value="ECO:0007669"/>
    <property type="project" value="TreeGrafter"/>
</dbReference>
<dbReference type="SUPFAM" id="SSF46785">
    <property type="entry name" value="Winged helix' DNA-binding domain"/>
    <property type="match status" value="1"/>
</dbReference>
<reference evidence="1 4" key="2">
    <citation type="submission" date="2018-10" db="EMBL/GenBank/DDBJ databases">
        <title>Genome seuquencing of Lactobacillus species.</title>
        <authorList>
            <person name="Baek C."/>
            <person name="Yi H."/>
        </authorList>
    </citation>
    <scope>NUCLEOTIDE SEQUENCE [LARGE SCALE GENOMIC DNA]</scope>
    <source>
        <strain evidence="1 4">DSM 10667</strain>
    </source>
</reference>
<dbReference type="KEGG" id="lpx:ASU28_01155"/>
<dbReference type="Proteomes" id="UP000277896">
    <property type="component" value="Chromosome"/>
</dbReference>
<dbReference type="Gene3D" id="1.10.10.10">
    <property type="entry name" value="Winged helix-like DNA-binding domain superfamily/Winged helix DNA-binding domain"/>
    <property type="match status" value="1"/>
</dbReference>
<dbReference type="GeneID" id="79806661"/>
<accession>A0A098R492</accession>
<dbReference type="GO" id="GO:0003700">
    <property type="term" value="F:DNA-binding transcription factor activity"/>
    <property type="evidence" value="ECO:0007669"/>
    <property type="project" value="TreeGrafter"/>
</dbReference>
<protein>
    <submittedName>
        <fullName evidence="1">Rrf2 family transcriptional regulator</fullName>
    </submittedName>
</protein>
<dbReference type="Proteomes" id="UP000236162">
    <property type="component" value="Unassembled WGS sequence"/>
</dbReference>
<sequence length="174" mass="19198">MQLAKSFEQAACVLVLLATQQPEIPLTADVLHERIGGSATYIRKIIRKLVVAGLVTSTSGNNGGVHLARAPEDISITDVVAAIEGTLQTFPNYGYFDQVFKDVEPVAHEGTKVVNGIFSRADQLWLDFLDQQKLATLIKELLAVKQIPVLDWTNYSDDKMAQLNTLLSRMRTSK</sequence>
<dbReference type="EMBL" id="BDOR01000007">
    <property type="protein sequence ID" value="GBF02079.1"/>
    <property type="molecule type" value="Genomic_DNA"/>
</dbReference>
<evidence type="ECO:0000313" key="2">
    <source>
        <dbReference type="EMBL" id="GBF02079.1"/>
    </source>
</evidence>